<feature type="domain" description="Thioesterase" evidence="3">
    <location>
        <begin position="64"/>
        <end position="139"/>
    </location>
</feature>
<dbReference type="GeneID" id="37035819"/>
<dbReference type="InParanoid" id="A0A316VXV8"/>
<dbReference type="NCBIfam" id="TIGR00369">
    <property type="entry name" value="unchar_dom_1"/>
    <property type="match status" value="1"/>
</dbReference>
<dbReference type="RefSeq" id="XP_025369626.1">
    <property type="nucleotide sequence ID" value="XM_025513949.1"/>
</dbReference>
<evidence type="ECO:0000256" key="1">
    <source>
        <dbReference type="ARBA" id="ARBA00008324"/>
    </source>
</evidence>
<dbReference type="InterPro" id="IPR029069">
    <property type="entry name" value="HotDog_dom_sf"/>
</dbReference>
<evidence type="ECO:0000259" key="3">
    <source>
        <dbReference type="Pfam" id="PF03061"/>
    </source>
</evidence>
<sequence length="158" mass="16609">MSEERNGPKADELVASIEQLSSQIVASSPIYNFVLQNVQIEQASSGGVTALLPLTDRHSNSKAILHGSVTATLVDWIGGLVIAAASSSPLQAKRGVSLDIHISYIGAAKAGQDLRIEGRADKVGRSIAFIAVRLTAYDKGTNTNGRLVATATHNKFIA</sequence>
<dbReference type="GO" id="GO:0047617">
    <property type="term" value="F:fatty acyl-CoA hydrolase activity"/>
    <property type="evidence" value="ECO:0007669"/>
    <property type="project" value="InterPro"/>
</dbReference>
<protein>
    <submittedName>
        <fullName evidence="4">Thioesterase/thiol ester dehydrase-isomerase</fullName>
    </submittedName>
</protein>
<evidence type="ECO:0000313" key="5">
    <source>
        <dbReference type="Proteomes" id="UP000245783"/>
    </source>
</evidence>
<dbReference type="InterPro" id="IPR003736">
    <property type="entry name" value="PAAI_dom"/>
</dbReference>
<reference evidence="4 5" key="1">
    <citation type="journal article" date="2018" name="Mol. Biol. Evol.">
        <title>Broad Genomic Sampling Reveals a Smut Pathogenic Ancestry of the Fungal Clade Ustilaginomycotina.</title>
        <authorList>
            <person name="Kijpornyongpan T."/>
            <person name="Mondo S.J."/>
            <person name="Barry K."/>
            <person name="Sandor L."/>
            <person name="Lee J."/>
            <person name="Lipzen A."/>
            <person name="Pangilinan J."/>
            <person name="LaButti K."/>
            <person name="Hainaut M."/>
            <person name="Henrissat B."/>
            <person name="Grigoriev I.V."/>
            <person name="Spatafora J.W."/>
            <person name="Aime M.C."/>
        </authorList>
    </citation>
    <scope>NUCLEOTIDE SEQUENCE [LARGE SCALE GENOMIC DNA]</scope>
    <source>
        <strain evidence="4 5">MCA 4658</strain>
    </source>
</reference>
<dbReference type="AlphaFoldDB" id="A0A316VXV8"/>
<dbReference type="OrthoDB" id="46529at2759"/>
<gene>
    <name evidence="4" type="ORF">IE81DRAFT_323438</name>
</gene>
<dbReference type="SUPFAM" id="SSF54637">
    <property type="entry name" value="Thioesterase/thiol ester dehydrase-isomerase"/>
    <property type="match status" value="1"/>
</dbReference>
<dbReference type="CDD" id="cd03443">
    <property type="entry name" value="PaaI_thioesterase"/>
    <property type="match status" value="1"/>
</dbReference>
<evidence type="ECO:0000313" key="4">
    <source>
        <dbReference type="EMBL" id="PWN42466.1"/>
    </source>
</evidence>
<dbReference type="EMBL" id="KZ819379">
    <property type="protein sequence ID" value="PWN42466.1"/>
    <property type="molecule type" value="Genomic_DNA"/>
</dbReference>
<comment type="similarity">
    <text evidence="1">Belongs to the thioesterase PaaI family.</text>
</comment>
<dbReference type="InterPro" id="IPR006683">
    <property type="entry name" value="Thioestr_dom"/>
</dbReference>
<name>A0A316VXV8_9BASI</name>
<dbReference type="PANTHER" id="PTHR21660:SF11">
    <property type="entry name" value="FAMILY PROTEIN, PUTATIVE (AFU_ORTHOLOGUE AFUA_4G04355)-RELATED"/>
    <property type="match status" value="1"/>
</dbReference>
<organism evidence="4 5">
    <name type="scientific">Ceraceosorus guamensis</name>
    <dbReference type="NCBI Taxonomy" id="1522189"/>
    <lineage>
        <taxon>Eukaryota</taxon>
        <taxon>Fungi</taxon>
        <taxon>Dikarya</taxon>
        <taxon>Basidiomycota</taxon>
        <taxon>Ustilaginomycotina</taxon>
        <taxon>Exobasidiomycetes</taxon>
        <taxon>Ceraceosorales</taxon>
        <taxon>Ceraceosoraceae</taxon>
        <taxon>Ceraceosorus</taxon>
    </lineage>
</organism>
<dbReference type="Gene3D" id="3.10.129.10">
    <property type="entry name" value="Hotdog Thioesterase"/>
    <property type="match status" value="1"/>
</dbReference>
<dbReference type="Pfam" id="PF03061">
    <property type="entry name" value="4HBT"/>
    <property type="match status" value="1"/>
</dbReference>
<dbReference type="STRING" id="1522189.A0A316VXV8"/>
<keyword evidence="2" id="KW-0378">Hydrolase</keyword>
<keyword evidence="5" id="KW-1185">Reference proteome</keyword>
<proteinExistence type="inferred from homology"/>
<dbReference type="InterPro" id="IPR039298">
    <property type="entry name" value="ACOT13"/>
</dbReference>
<evidence type="ECO:0000256" key="2">
    <source>
        <dbReference type="ARBA" id="ARBA00022801"/>
    </source>
</evidence>
<dbReference type="PANTHER" id="PTHR21660">
    <property type="entry name" value="THIOESTERASE SUPERFAMILY MEMBER-RELATED"/>
    <property type="match status" value="1"/>
</dbReference>
<dbReference type="Proteomes" id="UP000245783">
    <property type="component" value="Unassembled WGS sequence"/>
</dbReference>
<keyword evidence="4" id="KW-0413">Isomerase</keyword>
<dbReference type="GO" id="GO:0016853">
    <property type="term" value="F:isomerase activity"/>
    <property type="evidence" value="ECO:0007669"/>
    <property type="project" value="UniProtKB-KW"/>
</dbReference>
<accession>A0A316VXV8</accession>